<dbReference type="SMART" id="SM00530">
    <property type="entry name" value="HTH_XRE"/>
    <property type="match status" value="1"/>
</dbReference>
<evidence type="ECO:0000313" key="2">
    <source>
        <dbReference type="EMBL" id="EEO27202.2"/>
    </source>
</evidence>
<dbReference type="AlphaFoldDB" id="C3X1W7"/>
<protein>
    <recommendedName>
        <fullName evidence="1">HTH cro/C1-type domain-containing protein</fullName>
    </recommendedName>
</protein>
<evidence type="ECO:0000313" key="3">
    <source>
        <dbReference type="Proteomes" id="UP000003973"/>
    </source>
</evidence>
<dbReference type="HOGENOM" id="CLU_1757003_0_0_4"/>
<gene>
    <name evidence="2" type="ORF">OFAG_00356</name>
</gene>
<organism evidence="2 3">
    <name type="scientific">Oxalobacter paraformigenes</name>
    <dbReference type="NCBI Taxonomy" id="556268"/>
    <lineage>
        <taxon>Bacteria</taxon>
        <taxon>Pseudomonadati</taxon>
        <taxon>Pseudomonadota</taxon>
        <taxon>Betaproteobacteria</taxon>
        <taxon>Burkholderiales</taxon>
        <taxon>Oxalobacteraceae</taxon>
        <taxon>Oxalobacter</taxon>
    </lineage>
</organism>
<proteinExistence type="predicted"/>
<dbReference type="InterPro" id="IPR010982">
    <property type="entry name" value="Lambda_DNA-bd_dom_sf"/>
</dbReference>
<reference evidence="2" key="1">
    <citation type="submission" date="2011-10" db="EMBL/GenBank/DDBJ databases">
        <title>The Genome Sequence of Oxalobacter formigenes HOxBLS.</title>
        <authorList>
            <consortium name="The Broad Institute Genome Sequencing Platform"/>
            <person name="Earl A."/>
            <person name="Ward D."/>
            <person name="Feldgarden M."/>
            <person name="Gevers D."/>
            <person name="Allison M.J."/>
            <person name="Humphrey S."/>
            <person name="Young S.K."/>
            <person name="Zeng Q."/>
            <person name="Gargeya S."/>
            <person name="Fitzgerald M."/>
            <person name="Haas B."/>
            <person name="Abouelleil A."/>
            <person name="Alvarado L."/>
            <person name="Arachchi H.M."/>
            <person name="Berlin A."/>
            <person name="Brown A."/>
            <person name="Chapman S.B."/>
            <person name="Chen Z."/>
            <person name="Dunbar C."/>
            <person name="Freedman E."/>
            <person name="Gearin G."/>
            <person name="Goldberg J."/>
            <person name="Griggs A."/>
            <person name="Gujja S."/>
            <person name="Heiman D."/>
            <person name="Howarth C."/>
            <person name="Larson L."/>
            <person name="Lui A."/>
            <person name="MacDonald P.J.P."/>
            <person name="Montmayeur A."/>
            <person name="Murphy C."/>
            <person name="Neiman D."/>
            <person name="Pearson M."/>
            <person name="Priest M."/>
            <person name="Roberts A."/>
            <person name="Saif S."/>
            <person name="Shea T."/>
            <person name="Shenoy N."/>
            <person name="Sisk P."/>
            <person name="Stolte C."/>
            <person name="Sykes S."/>
            <person name="Wortman J."/>
            <person name="Nusbaum C."/>
            <person name="Birren B."/>
        </authorList>
    </citation>
    <scope>NUCLEOTIDE SEQUENCE [LARGE SCALE GENOMIC DNA]</scope>
    <source>
        <strain evidence="2">HOxBLS</strain>
    </source>
</reference>
<dbReference type="Gene3D" id="1.10.260.40">
    <property type="entry name" value="lambda repressor-like DNA-binding domains"/>
    <property type="match status" value="1"/>
</dbReference>
<dbReference type="Pfam" id="PF01381">
    <property type="entry name" value="HTH_3"/>
    <property type="match status" value="1"/>
</dbReference>
<feature type="domain" description="HTH cro/C1-type" evidence="1">
    <location>
        <begin position="24"/>
        <end position="68"/>
    </location>
</feature>
<dbReference type="Proteomes" id="UP000003973">
    <property type="component" value="Unassembled WGS sequence"/>
</dbReference>
<evidence type="ECO:0000259" key="1">
    <source>
        <dbReference type="PROSITE" id="PS50943"/>
    </source>
</evidence>
<dbReference type="eggNOG" id="COG1396">
    <property type="taxonomic scope" value="Bacteria"/>
</dbReference>
<accession>C3X1W7</accession>
<dbReference type="PROSITE" id="PS50943">
    <property type="entry name" value="HTH_CROC1"/>
    <property type="match status" value="1"/>
</dbReference>
<dbReference type="CDD" id="cd00093">
    <property type="entry name" value="HTH_XRE"/>
    <property type="match status" value="1"/>
</dbReference>
<name>C3X1W7_9BURK</name>
<dbReference type="EMBL" id="ACDP02000029">
    <property type="protein sequence ID" value="EEO27202.2"/>
    <property type="molecule type" value="Genomic_DNA"/>
</dbReference>
<sequence>MIVRNSALVKHLSEILRELIGVRLREERERLGLSQEDFAAIGGASRRSQIDWEQGKFVPNVEFLVAVAGEGVDVLYVLTGQRTYKTLTDEEKDLIKGFNALDLVGKAGVISLIKGMVQASKGTDIHFSSLAIHEDAKAYMVKNKQKEK</sequence>
<dbReference type="SUPFAM" id="SSF47413">
    <property type="entry name" value="lambda repressor-like DNA-binding domains"/>
    <property type="match status" value="1"/>
</dbReference>
<keyword evidence="3" id="KW-1185">Reference proteome</keyword>
<dbReference type="GO" id="GO:0003677">
    <property type="term" value="F:DNA binding"/>
    <property type="evidence" value="ECO:0007669"/>
    <property type="project" value="InterPro"/>
</dbReference>
<dbReference type="InterPro" id="IPR001387">
    <property type="entry name" value="Cro/C1-type_HTH"/>
</dbReference>
<comment type="caution">
    <text evidence="2">The sequence shown here is derived from an EMBL/GenBank/DDBJ whole genome shotgun (WGS) entry which is preliminary data.</text>
</comment>